<accession>A0AAJ2S1Q6</accession>
<dbReference type="RefSeq" id="WP_319627016.1">
    <property type="nucleotide sequence ID" value="NZ_JAWXRB010000002.1"/>
</dbReference>
<protein>
    <submittedName>
        <fullName evidence="2">Fimbrial assembly protein</fullName>
    </submittedName>
</protein>
<dbReference type="Pfam" id="PF05137">
    <property type="entry name" value="PilN"/>
    <property type="match status" value="1"/>
</dbReference>
<gene>
    <name evidence="2" type="ORF">SIL20_02580</name>
</gene>
<dbReference type="EMBL" id="JAWXRC010000018">
    <property type="protein sequence ID" value="MDX6030399.1"/>
    <property type="molecule type" value="Genomic_DNA"/>
</dbReference>
<evidence type="ECO:0000313" key="2">
    <source>
        <dbReference type="EMBL" id="MDX6030399.1"/>
    </source>
</evidence>
<name>A0AAJ2S1Q6_9ENTR</name>
<reference evidence="2" key="1">
    <citation type="submission" date="2023-11" db="EMBL/GenBank/DDBJ databases">
        <title>Scandinavium wanjuensis sp. nov., isolated from lettuce South Korea.</title>
        <authorList>
            <person name="Park J."/>
            <person name="Park S."/>
            <person name="Oh K.K."/>
            <person name="Cho G.S."/>
            <person name="Franz C.M.A.P."/>
        </authorList>
    </citation>
    <scope>NUCLEOTIDE SEQUENCE</scope>
    <source>
        <strain evidence="2">V105_12</strain>
    </source>
</reference>
<dbReference type="PANTHER" id="PTHR40278">
    <property type="entry name" value="DNA UTILIZATION PROTEIN HOFN"/>
    <property type="match status" value="1"/>
</dbReference>
<dbReference type="PANTHER" id="PTHR40278:SF1">
    <property type="entry name" value="DNA UTILIZATION PROTEIN HOFN"/>
    <property type="match status" value="1"/>
</dbReference>
<evidence type="ECO:0000313" key="3">
    <source>
        <dbReference type="Proteomes" id="UP001282336"/>
    </source>
</evidence>
<keyword evidence="1" id="KW-0472">Membrane</keyword>
<evidence type="ECO:0000256" key="1">
    <source>
        <dbReference type="SAM" id="Phobius"/>
    </source>
</evidence>
<comment type="caution">
    <text evidence="2">The sequence shown here is derived from an EMBL/GenBank/DDBJ whole genome shotgun (WGS) entry which is preliminary data.</text>
</comment>
<keyword evidence="1" id="KW-0812">Transmembrane</keyword>
<dbReference type="InterPro" id="IPR052534">
    <property type="entry name" value="Extracell_DNA_Util/SecSys_Comp"/>
</dbReference>
<keyword evidence="1" id="KW-1133">Transmembrane helix</keyword>
<organism evidence="2 3">
    <name type="scientific">Scandinavium lactucae</name>
    <dbReference type="NCBI Taxonomy" id="3095028"/>
    <lineage>
        <taxon>Bacteria</taxon>
        <taxon>Pseudomonadati</taxon>
        <taxon>Pseudomonadota</taxon>
        <taxon>Gammaproteobacteria</taxon>
        <taxon>Enterobacterales</taxon>
        <taxon>Enterobacteriaceae</taxon>
        <taxon>Scandinavium</taxon>
    </lineage>
</organism>
<dbReference type="Proteomes" id="UP001282336">
    <property type="component" value="Unassembled WGS sequence"/>
</dbReference>
<dbReference type="InterPro" id="IPR007813">
    <property type="entry name" value="PilN"/>
</dbReference>
<dbReference type="AlphaFoldDB" id="A0AAJ2S1Q6"/>
<proteinExistence type="predicted"/>
<sequence>MARPVNLLRWREQRRRQCVRLWGLLFVGAWLIALMLVFAGRAGQMHQQKEQVLRRQNDRALLQALIQREQQLHAEFERRESVEAQRQERALTRRWQSTLQRLAEHLPEQAWLTAVTWQGNAFSFTGLANRFPALSQVDTAVRSLPGFRAVSPGAMLRDAQGRWQFSYQLQAEGGDGKSR</sequence>
<feature type="transmembrane region" description="Helical" evidence="1">
    <location>
        <begin position="21"/>
        <end position="40"/>
    </location>
</feature>